<dbReference type="Gene3D" id="1.20.5.780">
    <property type="entry name" value="Single helix bin"/>
    <property type="match status" value="1"/>
</dbReference>
<accession>A0A841PIL1</accession>
<gene>
    <name evidence="8" type="ORF">HNQ71_005178</name>
</gene>
<reference evidence="8 9" key="1">
    <citation type="submission" date="2020-08" db="EMBL/GenBank/DDBJ databases">
        <title>Genomic Encyclopedia of Type Strains, Phase IV (KMG-IV): sequencing the most valuable type-strain genomes for metagenomic binning, comparative biology and taxonomic classification.</title>
        <authorList>
            <person name="Goeker M."/>
        </authorList>
    </citation>
    <scope>NUCLEOTIDE SEQUENCE [LARGE SCALE GENOMIC DNA]</scope>
    <source>
        <strain evidence="8 9">DSM 100039</strain>
    </source>
</reference>
<comment type="similarity">
    <text evidence="6">Belongs to the TacA antitoxin family.</text>
</comment>
<dbReference type="Pfam" id="PF08681">
    <property type="entry name" value="TacA1"/>
    <property type="match status" value="1"/>
</dbReference>
<organism evidence="8 9">
    <name type="scientific">Mesorhizobium sangaii</name>
    <dbReference type="NCBI Taxonomy" id="505389"/>
    <lineage>
        <taxon>Bacteria</taxon>
        <taxon>Pseudomonadati</taxon>
        <taxon>Pseudomonadota</taxon>
        <taxon>Alphaproteobacteria</taxon>
        <taxon>Hyphomicrobiales</taxon>
        <taxon>Phyllobacteriaceae</taxon>
        <taxon>Mesorhizobium</taxon>
    </lineage>
</organism>
<dbReference type="InterPro" id="IPR014795">
    <property type="entry name" value="TacA_1-like"/>
</dbReference>
<dbReference type="GO" id="GO:0006355">
    <property type="term" value="P:regulation of DNA-templated transcription"/>
    <property type="evidence" value="ECO:0007669"/>
    <property type="project" value="InterPro"/>
</dbReference>
<dbReference type="SUPFAM" id="SSF47598">
    <property type="entry name" value="Ribbon-helix-helix"/>
    <property type="match status" value="1"/>
</dbReference>
<dbReference type="PANTHER" id="PTHR35401">
    <property type="entry name" value="COPG FAMILY HELIX-TURN-HELIX PROTEIN-RELATED-RELATED"/>
    <property type="match status" value="1"/>
</dbReference>
<keyword evidence="5" id="KW-0804">Transcription</keyword>
<keyword evidence="3" id="KW-0805">Transcription regulation</keyword>
<evidence type="ECO:0000256" key="1">
    <source>
        <dbReference type="ARBA" id="ARBA00022491"/>
    </source>
</evidence>
<evidence type="ECO:0000256" key="7">
    <source>
        <dbReference type="SAM" id="MobiDB-lite"/>
    </source>
</evidence>
<evidence type="ECO:0000313" key="9">
    <source>
        <dbReference type="Proteomes" id="UP000556329"/>
    </source>
</evidence>
<keyword evidence="2" id="KW-1277">Toxin-antitoxin system</keyword>
<feature type="region of interest" description="Disordered" evidence="7">
    <location>
        <begin position="77"/>
        <end position="96"/>
    </location>
</feature>
<evidence type="ECO:0000313" key="8">
    <source>
        <dbReference type="EMBL" id="MBB6412488.1"/>
    </source>
</evidence>
<evidence type="ECO:0000256" key="6">
    <source>
        <dbReference type="ARBA" id="ARBA00049988"/>
    </source>
</evidence>
<feature type="compositionally biased region" description="Polar residues" evidence="7">
    <location>
        <begin position="86"/>
        <end position="96"/>
    </location>
</feature>
<evidence type="ECO:0000256" key="2">
    <source>
        <dbReference type="ARBA" id="ARBA00022649"/>
    </source>
</evidence>
<proteinExistence type="inferred from homology"/>
<comment type="caution">
    <text evidence="8">The sequence shown here is derived from an EMBL/GenBank/DDBJ whole genome shotgun (WGS) entry which is preliminary data.</text>
</comment>
<evidence type="ECO:0000256" key="4">
    <source>
        <dbReference type="ARBA" id="ARBA00023125"/>
    </source>
</evidence>
<dbReference type="RefSeq" id="WP_184875463.1">
    <property type="nucleotide sequence ID" value="NZ_JACHEF010000005.1"/>
</dbReference>
<sequence length="96" mass="10986">MPTSHQPLPKSVPLNIRVNPEVRNLIDRAAELLGKNRTDFMLEAWQRVAEEALLDRPVFTVEQDIHAAFLARFDAPPQPNERLRRTMTTTGPWDAV</sequence>
<keyword evidence="4" id="KW-0238">DNA-binding</keyword>
<keyword evidence="1" id="KW-0678">Repressor</keyword>
<evidence type="ECO:0000256" key="5">
    <source>
        <dbReference type="ARBA" id="ARBA00023163"/>
    </source>
</evidence>
<dbReference type="InterPro" id="IPR010985">
    <property type="entry name" value="Ribbon_hlx_hlx"/>
</dbReference>
<dbReference type="AlphaFoldDB" id="A0A841PIL1"/>
<evidence type="ECO:0000256" key="3">
    <source>
        <dbReference type="ARBA" id="ARBA00023015"/>
    </source>
</evidence>
<dbReference type="PANTHER" id="PTHR35401:SF1">
    <property type="entry name" value="CYTOPLASMIC PROTEIN"/>
    <property type="match status" value="1"/>
</dbReference>
<keyword evidence="9" id="KW-1185">Reference proteome</keyword>
<dbReference type="Proteomes" id="UP000556329">
    <property type="component" value="Unassembled WGS sequence"/>
</dbReference>
<protein>
    <submittedName>
        <fullName evidence="8">Uncharacterized protein (DUF1778 family)</fullName>
    </submittedName>
</protein>
<dbReference type="EMBL" id="JACHEF010000005">
    <property type="protein sequence ID" value="MBB6412488.1"/>
    <property type="molecule type" value="Genomic_DNA"/>
</dbReference>
<dbReference type="GO" id="GO:0003677">
    <property type="term" value="F:DNA binding"/>
    <property type="evidence" value="ECO:0007669"/>
    <property type="project" value="UniProtKB-KW"/>
</dbReference>
<name>A0A841PIL1_9HYPH</name>